<reference evidence="5" key="3">
    <citation type="submission" date="2025-04" db="UniProtKB">
        <authorList>
            <consortium name="RefSeq"/>
        </authorList>
    </citation>
    <scope>IDENTIFICATION</scope>
    <source>
        <strain evidence="5">CBS 304.34</strain>
    </source>
</reference>
<evidence type="ECO:0000256" key="1">
    <source>
        <dbReference type="SAM" id="MobiDB-lite"/>
    </source>
</evidence>
<dbReference type="Pfam" id="PF00646">
    <property type="entry name" value="F-box"/>
    <property type="match status" value="1"/>
</dbReference>
<organism evidence="3">
    <name type="scientific">Mytilinidion resinicola</name>
    <dbReference type="NCBI Taxonomy" id="574789"/>
    <lineage>
        <taxon>Eukaryota</taxon>
        <taxon>Fungi</taxon>
        <taxon>Dikarya</taxon>
        <taxon>Ascomycota</taxon>
        <taxon>Pezizomycotina</taxon>
        <taxon>Dothideomycetes</taxon>
        <taxon>Pleosporomycetidae</taxon>
        <taxon>Mytilinidiales</taxon>
        <taxon>Mytilinidiaceae</taxon>
        <taxon>Mytilinidion</taxon>
    </lineage>
</organism>
<keyword evidence="4" id="KW-1185">Reference proteome</keyword>
<dbReference type="GeneID" id="54463426"/>
<evidence type="ECO:0000313" key="4">
    <source>
        <dbReference type="Proteomes" id="UP000504636"/>
    </source>
</evidence>
<reference evidence="5" key="2">
    <citation type="submission" date="2020-04" db="EMBL/GenBank/DDBJ databases">
        <authorList>
            <consortium name="NCBI Genome Project"/>
        </authorList>
    </citation>
    <scope>NUCLEOTIDE SEQUENCE</scope>
    <source>
        <strain evidence="5">CBS 304.34</strain>
    </source>
</reference>
<evidence type="ECO:0000259" key="2">
    <source>
        <dbReference type="SMART" id="SM00256"/>
    </source>
</evidence>
<gene>
    <name evidence="3 5" type="ORF">BDZ99DRAFT_482879</name>
</gene>
<dbReference type="SMART" id="SM00256">
    <property type="entry name" value="FBOX"/>
    <property type="match status" value="1"/>
</dbReference>
<dbReference type="AlphaFoldDB" id="A0A6A6Y0X7"/>
<name>A0A6A6Y0X7_9PEZI</name>
<dbReference type="EMBL" id="MU003723">
    <property type="protein sequence ID" value="KAF2802461.1"/>
    <property type="molecule type" value="Genomic_DNA"/>
</dbReference>
<dbReference type="Proteomes" id="UP000504636">
    <property type="component" value="Unplaced"/>
</dbReference>
<feature type="region of interest" description="Disordered" evidence="1">
    <location>
        <begin position="284"/>
        <end position="326"/>
    </location>
</feature>
<dbReference type="InterPro" id="IPR036047">
    <property type="entry name" value="F-box-like_dom_sf"/>
</dbReference>
<evidence type="ECO:0000313" key="5">
    <source>
        <dbReference type="RefSeq" id="XP_033569425.1"/>
    </source>
</evidence>
<feature type="region of interest" description="Disordered" evidence="1">
    <location>
        <begin position="1"/>
        <end position="37"/>
    </location>
</feature>
<dbReference type="RefSeq" id="XP_033569425.1">
    <property type="nucleotide sequence ID" value="XM_033722533.1"/>
</dbReference>
<dbReference type="InterPro" id="IPR001810">
    <property type="entry name" value="F-box_dom"/>
</dbReference>
<reference evidence="3 5" key="1">
    <citation type="journal article" date="2020" name="Stud. Mycol.">
        <title>101 Dothideomycetes genomes: a test case for predicting lifestyles and emergence of pathogens.</title>
        <authorList>
            <person name="Haridas S."/>
            <person name="Albert R."/>
            <person name="Binder M."/>
            <person name="Bloem J."/>
            <person name="Labutti K."/>
            <person name="Salamov A."/>
            <person name="Andreopoulos B."/>
            <person name="Baker S."/>
            <person name="Barry K."/>
            <person name="Bills G."/>
            <person name="Bluhm B."/>
            <person name="Cannon C."/>
            <person name="Castanera R."/>
            <person name="Culley D."/>
            <person name="Daum C."/>
            <person name="Ezra D."/>
            <person name="Gonzalez J."/>
            <person name="Henrissat B."/>
            <person name="Kuo A."/>
            <person name="Liang C."/>
            <person name="Lipzen A."/>
            <person name="Lutzoni F."/>
            <person name="Magnuson J."/>
            <person name="Mondo S."/>
            <person name="Nolan M."/>
            <person name="Ohm R."/>
            <person name="Pangilinan J."/>
            <person name="Park H.-J."/>
            <person name="Ramirez L."/>
            <person name="Alfaro M."/>
            <person name="Sun H."/>
            <person name="Tritt A."/>
            <person name="Yoshinaga Y."/>
            <person name="Zwiers L.-H."/>
            <person name="Turgeon B."/>
            <person name="Goodwin S."/>
            <person name="Spatafora J."/>
            <person name="Crous P."/>
            <person name="Grigoriev I."/>
        </authorList>
    </citation>
    <scope>NUCLEOTIDE SEQUENCE</scope>
    <source>
        <strain evidence="3 5">CBS 304.34</strain>
    </source>
</reference>
<proteinExistence type="predicted"/>
<dbReference type="SUPFAM" id="SSF81383">
    <property type="entry name" value="F-box domain"/>
    <property type="match status" value="1"/>
</dbReference>
<dbReference type="Gene3D" id="1.20.1280.50">
    <property type="match status" value="1"/>
</dbReference>
<accession>A0A6A6Y0X7</accession>
<feature type="domain" description="F-box" evidence="2">
    <location>
        <begin position="47"/>
        <end position="86"/>
    </location>
</feature>
<sequence>MASKPPPPASTDSSTEVSLHERAMVPLSPPESSIKPEESAAQKVARIVELSEQILRYLPFVDLLAAKLVCKQWRDIIKASLPIQRQLFLVALTYPPTLRLPGYILPKSANYESGNHQKEAIYVVEPIGGQQWHPMLQEIFQTRDWQPDGDPASSFIRLDFDLRCYNTVILQWEGSKVTLPRYPELICLVKKIADAADGEWQRALCCQPPTALLECIGPHADHRYRMGHLETLMRMVPEDGSDGITMGQIQTFFRDLVAEVNSVTTQLRNFNRSVEELKQTVWKGNDTTSLPSRPRLTVASPQDSRMLSRHDINRPRRPAGRPQPPQSWFDKFRRLRTMQGDLWRALDPVEYKLKWCRHLFGAENVSWDRDWDDRPLILEDGAQSLVRSTWLAIIRGLKAL</sequence>
<evidence type="ECO:0000313" key="3">
    <source>
        <dbReference type="EMBL" id="KAF2802461.1"/>
    </source>
</evidence>
<protein>
    <recommendedName>
        <fullName evidence="2">F-box domain-containing protein</fullName>
    </recommendedName>
</protein>
<dbReference type="OrthoDB" id="3646034at2759"/>